<accession>A0A0C3BLY9</accession>
<organism evidence="2 3">
    <name type="scientific">Hebeloma cylindrosporum</name>
    <dbReference type="NCBI Taxonomy" id="76867"/>
    <lineage>
        <taxon>Eukaryota</taxon>
        <taxon>Fungi</taxon>
        <taxon>Dikarya</taxon>
        <taxon>Basidiomycota</taxon>
        <taxon>Agaricomycotina</taxon>
        <taxon>Agaricomycetes</taxon>
        <taxon>Agaricomycetidae</taxon>
        <taxon>Agaricales</taxon>
        <taxon>Agaricineae</taxon>
        <taxon>Hymenogastraceae</taxon>
        <taxon>Hebeloma</taxon>
    </lineage>
</organism>
<reference evidence="2 3" key="1">
    <citation type="submission" date="2014-04" db="EMBL/GenBank/DDBJ databases">
        <authorList>
            <consortium name="DOE Joint Genome Institute"/>
            <person name="Kuo A."/>
            <person name="Gay G."/>
            <person name="Dore J."/>
            <person name="Kohler A."/>
            <person name="Nagy L.G."/>
            <person name="Floudas D."/>
            <person name="Copeland A."/>
            <person name="Barry K.W."/>
            <person name="Cichocki N."/>
            <person name="Veneault-Fourrey C."/>
            <person name="LaButti K."/>
            <person name="Lindquist E.A."/>
            <person name="Lipzen A."/>
            <person name="Lundell T."/>
            <person name="Morin E."/>
            <person name="Murat C."/>
            <person name="Sun H."/>
            <person name="Tunlid A."/>
            <person name="Henrissat B."/>
            <person name="Grigoriev I.V."/>
            <person name="Hibbett D.S."/>
            <person name="Martin F."/>
            <person name="Nordberg H.P."/>
            <person name="Cantor M.N."/>
            <person name="Hua S.X."/>
        </authorList>
    </citation>
    <scope>NUCLEOTIDE SEQUENCE [LARGE SCALE GENOMIC DNA]</scope>
    <source>
        <strain evidence="3">h7</strain>
    </source>
</reference>
<name>A0A0C3BLY9_HEBCY</name>
<gene>
    <name evidence="2" type="ORF">M413DRAFT_30655</name>
</gene>
<sequence length="345" mass="37920">MNFQTPSPIPYQLQADENSAGPWAPPFHNVWGEEYQYAASIGDMVHQRQRRKWGVEFIPPFYPSSSALAAMMTPFWLSPSPDALMAPLNYPTPESLCSDAGDDGSPIHTYLPDVLPDDGFESVSTAESVPSLDILTTFVMEIPPDEDNSPGTRETSKRKNIRLAGQARASPPGPSSSAFNSVEASTMNRKLNNPPSGAERRETGAEISGIAPSRSPSPSTRPTPIARDILSWRVNDAAMTLPSPATSTATLSIPSPFPSSMARSPSPPTLAATQDSPTTAPPQRRKRPRDEEDMRENQKKKKMKLETKNLESKQTKSNEFRQETVKGWVDGKKDNFRYFFGPPTI</sequence>
<feature type="compositionally biased region" description="Basic and acidic residues" evidence="1">
    <location>
        <begin position="288"/>
        <end position="297"/>
    </location>
</feature>
<evidence type="ECO:0000256" key="1">
    <source>
        <dbReference type="SAM" id="MobiDB-lite"/>
    </source>
</evidence>
<dbReference type="Proteomes" id="UP000053424">
    <property type="component" value="Unassembled WGS sequence"/>
</dbReference>
<feature type="compositionally biased region" description="Polar residues" evidence="1">
    <location>
        <begin position="179"/>
        <end position="195"/>
    </location>
</feature>
<dbReference type="HOGENOM" id="CLU_804241_0_0_1"/>
<proteinExistence type="predicted"/>
<protein>
    <submittedName>
        <fullName evidence="2">Uncharacterized protein</fullName>
    </submittedName>
</protein>
<feature type="compositionally biased region" description="Polar residues" evidence="1">
    <location>
        <begin position="243"/>
        <end position="253"/>
    </location>
</feature>
<evidence type="ECO:0000313" key="3">
    <source>
        <dbReference type="Proteomes" id="UP000053424"/>
    </source>
</evidence>
<reference evidence="3" key="2">
    <citation type="submission" date="2015-01" db="EMBL/GenBank/DDBJ databases">
        <title>Evolutionary Origins and Diversification of the Mycorrhizal Mutualists.</title>
        <authorList>
            <consortium name="DOE Joint Genome Institute"/>
            <consortium name="Mycorrhizal Genomics Consortium"/>
            <person name="Kohler A."/>
            <person name="Kuo A."/>
            <person name="Nagy L.G."/>
            <person name="Floudas D."/>
            <person name="Copeland A."/>
            <person name="Barry K.W."/>
            <person name="Cichocki N."/>
            <person name="Veneault-Fourrey C."/>
            <person name="LaButti K."/>
            <person name="Lindquist E.A."/>
            <person name="Lipzen A."/>
            <person name="Lundell T."/>
            <person name="Morin E."/>
            <person name="Murat C."/>
            <person name="Riley R."/>
            <person name="Ohm R."/>
            <person name="Sun H."/>
            <person name="Tunlid A."/>
            <person name="Henrissat B."/>
            <person name="Grigoriev I.V."/>
            <person name="Hibbett D.S."/>
            <person name="Martin F."/>
        </authorList>
    </citation>
    <scope>NUCLEOTIDE SEQUENCE [LARGE SCALE GENOMIC DNA]</scope>
    <source>
        <strain evidence="3">h7</strain>
    </source>
</reference>
<evidence type="ECO:0000313" key="2">
    <source>
        <dbReference type="EMBL" id="KIM37720.1"/>
    </source>
</evidence>
<dbReference type="EMBL" id="KN831795">
    <property type="protein sequence ID" value="KIM37720.1"/>
    <property type="molecule type" value="Genomic_DNA"/>
</dbReference>
<feature type="region of interest" description="Disordered" evidence="1">
    <location>
        <begin position="163"/>
        <end position="228"/>
    </location>
</feature>
<dbReference type="AlphaFoldDB" id="A0A0C3BLY9"/>
<keyword evidence="3" id="KW-1185">Reference proteome</keyword>
<feature type="compositionally biased region" description="Low complexity" evidence="1">
    <location>
        <begin position="212"/>
        <end position="224"/>
    </location>
</feature>
<feature type="compositionally biased region" description="Basic and acidic residues" evidence="1">
    <location>
        <begin position="304"/>
        <end position="319"/>
    </location>
</feature>
<feature type="compositionally biased region" description="Low complexity" evidence="1">
    <location>
        <begin position="164"/>
        <end position="178"/>
    </location>
</feature>
<feature type="region of interest" description="Disordered" evidence="1">
    <location>
        <begin position="241"/>
        <end position="319"/>
    </location>
</feature>